<evidence type="ECO:0000256" key="6">
    <source>
        <dbReference type="ARBA" id="ARBA00023242"/>
    </source>
</evidence>
<evidence type="ECO:0000313" key="12">
    <source>
        <dbReference type="Proteomes" id="UP000542689"/>
    </source>
</evidence>
<dbReference type="GO" id="GO:0005634">
    <property type="term" value="C:nucleus"/>
    <property type="evidence" value="ECO:0007669"/>
    <property type="project" value="UniProtKB-SubCell"/>
</dbReference>
<dbReference type="InterPro" id="IPR013087">
    <property type="entry name" value="Znf_C2H2_type"/>
</dbReference>
<evidence type="ECO:0000256" key="7">
    <source>
        <dbReference type="PROSITE-ProRule" id="PRU00042"/>
    </source>
</evidence>
<keyword evidence="2" id="KW-0479">Metal-binding</keyword>
<evidence type="ECO:0000256" key="1">
    <source>
        <dbReference type="ARBA" id="ARBA00004123"/>
    </source>
</evidence>
<dbReference type="PROSITE" id="PS00028">
    <property type="entry name" value="ZINC_FINGER_C2H2_1"/>
    <property type="match status" value="4"/>
</dbReference>
<dbReference type="EMBL" id="VZRS01011857">
    <property type="protein sequence ID" value="NWW65835.1"/>
    <property type="molecule type" value="Genomic_DNA"/>
</dbReference>
<feature type="compositionally biased region" description="Basic and acidic residues" evidence="8">
    <location>
        <begin position="312"/>
        <end position="329"/>
    </location>
</feature>
<organism evidence="11 12">
    <name type="scientific">Ifrita kowaldi</name>
    <name type="common">blue-capped ifrita</name>
    <dbReference type="NCBI Taxonomy" id="461245"/>
    <lineage>
        <taxon>Eukaryota</taxon>
        <taxon>Metazoa</taxon>
        <taxon>Chordata</taxon>
        <taxon>Craniata</taxon>
        <taxon>Vertebrata</taxon>
        <taxon>Euteleostomi</taxon>
        <taxon>Archelosauria</taxon>
        <taxon>Archosauria</taxon>
        <taxon>Dinosauria</taxon>
        <taxon>Saurischia</taxon>
        <taxon>Theropoda</taxon>
        <taxon>Coelurosauria</taxon>
        <taxon>Aves</taxon>
        <taxon>Neognathae</taxon>
        <taxon>Neoaves</taxon>
        <taxon>Telluraves</taxon>
        <taxon>Australaves</taxon>
        <taxon>Passeriformes</taxon>
        <taxon>Corvoidea</taxon>
        <taxon>Cinclosomatidae</taxon>
        <taxon>Ifrita</taxon>
    </lineage>
</organism>
<dbReference type="PANTHER" id="PTHR24394">
    <property type="entry name" value="ZINC FINGER PROTEIN"/>
    <property type="match status" value="1"/>
</dbReference>
<feature type="domain" description="C2H2-type" evidence="10">
    <location>
        <begin position="577"/>
        <end position="604"/>
    </location>
</feature>
<comment type="caution">
    <text evidence="11">The sequence shown here is derived from an EMBL/GenBank/DDBJ whole genome shotgun (WGS) entry which is preliminary data.</text>
</comment>
<dbReference type="CDD" id="cd18192">
    <property type="entry name" value="BTB_POZ_ZBTB1"/>
    <property type="match status" value="1"/>
</dbReference>
<dbReference type="GO" id="GO:0008270">
    <property type="term" value="F:zinc ion binding"/>
    <property type="evidence" value="ECO:0007669"/>
    <property type="project" value="UniProtKB-KW"/>
</dbReference>
<keyword evidence="4 7" id="KW-0863">Zinc-finger</keyword>
<evidence type="ECO:0000313" key="11">
    <source>
        <dbReference type="EMBL" id="NWW65835.1"/>
    </source>
</evidence>
<feature type="domain" description="BTB" evidence="9">
    <location>
        <begin position="24"/>
        <end position="91"/>
    </location>
</feature>
<keyword evidence="6" id="KW-0539">Nucleus</keyword>
<dbReference type="Proteomes" id="UP000542689">
    <property type="component" value="Unassembled WGS sequence"/>
</dbReference>
<evidence type="ECO:0000256" key="2">
    <source>
        <dbReference type="ARBA" id="ARBA00022723"/>
    </source>
</evidence>
<dbReference type="SMART" id="SM00355">
    <property type="entry name" value="ZnF_C2H2"/>
    <property type="match status" value="8"/>
</dbReference>
<dbReference type="Gene3D" id="3.30.710.10">
    <property type="entry name" value="Potassium Channel Kv1.1, Chain A"/>
    <property type="match status" value="1"/>
</dbReference>
<dbReference type="SMART" id="SM00225">
    <property type="entry name" value="BTB"/>
    <property type="match status" value="1"/>
</dbReference>
<name>A0A7K6PYU5_9CORV</name>
<evidence type="ECO:0000256" key="3">
    <source>
        <dbReference type="ARBA" id="ARBA00022737"/>
    </source>
</evidence>
<evidence type="ECO:0000256" key="5">
    <source>
        <dbReference type="ARBA" id="ARBA00022833"/>
    </source>
</evidence>
<dbReference type="PROSITE" id="PS50097">
    <property type="entry name" value="BTB"/>
    <property type="match status" value="1"/>
</dbReference>
<keyword evidence="3" id="KW-0677">Repeat</keyword>
<protein>
    <submittedName>
        <fullName evidence="11">ZBTB1 protein</fullName>
    </submittedName>
</protein>
<dbReference type="SUPFAM" id="SSF57667">
    <property type="entry name" value="beta-beta-alpha zinc fingers"/>
    <property type="match status" value="2"/>
</dbReference>
<feature type="non-terminal residue" evidence="11">
    <location>
        <position position="712"/>
    </location>
</feature>
<evidence type="ECO:0000259" key="10">
    <source>
        <dbReference type="PROSITE" id="PS50157"/>
    </source>
</evidence>
<evidence type="ECO:0000256" key="8">
    <source>
        <dbReference type="SAM" id="MobiDB-lite"/>
    </source>
</evidence>
<dbReference type="Gene3D" id="3.30.160.60">
    <property type="entry name" value="Classic Zinc Finger"/>
    <property type="match status" value="3"/>
</dbReference>
<evidence type="ECO:0000259" key="9">
    <source>
        <dbReference type="PROSITE" id="PS50097"/>
    </source>
</evidence>
<sequence>MAKTSHSNYVLQQLNKQREWGFLCDCCIAIDDIYFQAHKAVLAACSAYFRMFFMNHQNTTAQLNLSNMKISAECFDLILQFMYLGKIMTAPANFEQFKVAMNYLQLYNVPECLEDIQDTDSSSLKCSSPASSTQTSKMIFGVRMYEDALARNGSEANRWGMEPPSSTVNTSHNKEPDEEALPLNSFPEQLFDVCKKSTTSSKFSHTKERVSHSRRFGRSFTCDSCGFSFSCEKLLDEHVLTCTNRHSYQSARYYSAEKIDFSEKNSTSKMISTQTEKYKGDSSHAADDSSSPVSNITSRKSSTVASETSGEEGSRASERKRIIIKVEPEDNPTDELKDFNIIKVADKDCNESSDNDDLDDEQEEPLYRYYVEEEMREKRNARKTLKARLSMDEDERKCLKSARHLNSKAPSVQEDVENAPCELCGLTITEEDLSSHYLSKHIENICACGKCGQILVKGKQLQDHAQTCGEPQDLTMNGIRNSEEKMDLEENPEEQSEIRDMMFAEMLEDFRDGHFQMNSLQKNQLYKHSACPFRCPNCGQRFDTENLVVEHMSNCLEQDLFKNSMLEENERDHRRKHFCNLCGKGFYQRCHLREHYTVHTKEKQFVCQTCGKQFLRERQLRLHNDMHKGMARYVCSICDQGNFRKHDHVRHMISHLSAGETICQVCFQIFPNNEQLEQHRDVHLYTCGVCGAKFNLRKDMRSHYNAKHLKRT</sequence>
<comment type="subcellular location">
    <subcellularLocation>
        <location evidence="1">Nucleus</location>
    </subcellularLocation>
</comment>
<dbReference type="PROSITE" id="PS50157">
    <property type="entry name" value="ZINC_FINGER_C2H2_2"/>
    <property type="match status" value="4"/>
</dbReference>
<keyword evidence="12" id="KW-1185">Reference proteome</keyword>
<evidence type="ECO:0000256" key="4">
    <source>
        <dbReference type="ARBA" id="ARBA00022771"/>
    </source>
</evidence>
<dbReference type="GO" id="GO:0000981">
    <property type="term" value="F:DNA-binding transcription factor activity, RNA polymerase II-specific"/>
    <property type="evidence" value="ECO:0007669"/>
    <property type="project" value="TreeGrafter"/>
</dbReference>
<dbReference type="Pfam" id="PF00651">
    <property type="entry name" value="BTB"/>
    <property type="match status" value="1"/>
</dbReference>
<feature type="region of interest" description="Disordered" evidence="8">
    <location>
        <begin position="272"/>
        <end position="329"/>
    </location>
</feature>
<feature type="domain" description="C2H2-type" evidence="10">
    <location>
        <begin position="220"/>
        <end position="251"/>
    </location>
</feature>
<reference evidence="11 12" key="1">
    <citation type="submission" date="2019-09" db="EMBL/GenBank/DDBJ databases">
        <title>Bird 10,000 Genomes (B10K) Project - Family phase.</title>
        <authorList>
            <person name="Zhang G."/>
        </authorList>
    </citation>
    <scope>NUCLEOTIDE SEQUENCE [LARGE SCALE GENOMIC DNA]</scope>
    <source>
        <strain evidence="11">B10K-DU-029-41</strain>
        <tissue evidence="11">Liver</tissue>
    </source>
</reference>
<keyword evidence="5" id="KW-0862">Zinc</keyword>
<feature type="non-terminal residue" evidence="11">
    <location>
        <position position="1"/>
    </location>
</feature>
<feature type="region of interest" description="Disordered" evidence="8">
    <location>
        <begin position="155"/>
        <end position="179"/>
    </location>
</feature>
<dbReference type="InterPro" id="IPR011333">
    <property type="entry name" value="SKP1/BTB/POZ_sf"/>
</dbReference>
<dbReference type="PANTHER" id="PTHR24394:SF42">
    <property type="entry name" value="ZINC FINGER AND BTB DOMAIN CONTAINING 1"/>
    <property type="match status" value="1"/>
</dbReference>
<dbReference type="AlphaFoldDB" id="A0A7K6PYU5"/>
<dbReference type="InterPro" id="IPR000210">
    <property type="entry name" value="BTB/POZ_dom"/>
</dbReference>
<gene>
    <name evidence="11" type="primary">Zbtb1</name>
    <name evidence="11" type="ORF">IFRKOW_R05907</name>
</gene>
<feature type="compositionally biased region" description="Polar residues" evidence="8">
    <location>
        <begin position="292"/>
        <end position="308"/>
    </location>
</feature>
<feature type="compositionally biased region" description="Basic and acidic residues" evidence="8">
    <location>
        <begin position="276"/>
        <end position="287"/>
    </location>
</feature>
<feature type="domain" description="C2H2-type" evidence="10">
    <location>
        <begin position="605"/>
        <end position="632"/>
    </location>
</feature>
<dbReference type="SUPFAM" id="SSF54695">
    <property type="entry name" value="POZ domain"/>
    <property type="match status" value="1"/>
</dbReference>
<accession>A0A7K6PYU5</accession>
<proteinExistence type="predicted"/>
<feature type="domain" description="C2H2-type" evidence="10">
    <location>
        <begin position="685"/>
        <end position="712"/>
    </location>
</feature>
<dbReference type="InterPro" id="IPR036236">
    <property type="entry name" value="Znf_C2H2_sf"/>
</dbReference>